<gene>
    <name evidence="4" type="ORF">KUF71_009755</name>
</gene>
<feature type="region of interest" description="Disordered" evidence="2">
    <location>
        <begin position="280"/>
        <end position="326"/>
    </location>
</feature>
<keyword evidence="5" id="KW-1185">Reference proteome</keyword>
<dbReference type="Pfam" id="PF03184">
    <property type="entry name" value="DDE_1"/>
    <property type="match status" value="1"/>
</dbReference>
<feature type="compositionally biased region" description="Acidic residues" evidence="2">
    <location>
        <begin position="305"/>
        <end position="317"/>
    </location>
</feature>
<dbReference type="InterPro" id="IPR050863">
    <property type="entry name" value="CenT-Element_Derived"/>
</dbReference>
<dbReference type="PROSITE" id="PS51253">
    <property type="entry name" value="HTH_CENPB"/>
    <property type="match status" value="1"/>
</dbReference>
<proteinExistence type="predicted"/>
<feature type="compositionally biased region" description="Acidic residues" evidence="2">
    <location>
        <begin position="386"/>
        <end position="400"/>
    </location>
</feature>
<reference evidence="4" key="1">
    <citation type="submission" date="2021-07" db="EMBL/GenBank/DDBJ databases">
        <authorList>
            <person name="Catto M.A."/>
            <person name="Jacobson A."/>
            <person name="Kennedy G."/>
            <person name="Labadie P."/>
            <person name="Hunt B.G."/>
            <person name="Srinivasan R."/>
        </authorList>
    </citation>
    <scope>NUCLEOTIDE SEQUENCE</scope>
    <source>
        <strain evidence="4">PL_HMW_Pooled</strain>
        <tissue evidence="4">Head</tissue>
    </source>
</reference>
<dbReference type="AlphaFoldDB" id="A0AAE1HFQ4"/>
<dbReference type="Proteomes" id="UP001219518">
    <property type="component" value="Unassembled WGS sequence"/>
</dbReference>
<protein>
    <submittedName>
        <fullName evidence="4">Tigger transposable element-derived protein 6</fullName>
    </submittedName>
</protein>
<dbReference type="PANTHER" id="PTHR19303">
    <property type="entry name" value="TRANSPOSON"/>
    <property type="match status" value="1"/>
</dbReference>
<evidence type="ECO:0000313" key="5">
    <source>
        <dbReference type="Proteomes" id="UP001219518"/>
    </source>
</evidence>
<evidence type="ECO:0000256" key="2">
    <source>
        <dbReference type="SAM" id="MobiDB-lite"/>
    </source>
</evidence>
<dbReference type="PANTHER" id="PTHR19303:SF73">
    <property type="entry name" value="PROTEIN PDC2"/>
    <property type="match status" value="1"/>
</dbReference>
<dbReference type="EMBL" id="JAHWGI010001004">
    <property type="protein sequence ID" value="KAK3920484.1"/>
    <property type="molecule type" value="Genomic_DNA"/>
</dbReference>
<feature type="compositionally biased region" description="Basic and acidic residues" evidence="2">
    <location>
        <begin position="401"/>
        <end position="418"/>
    </location>
</feature>
<dbReference type="InterPro" id="IPR006600">
    <property type="entry name" value="HTH_CenpB_DNA-bd_dom"/>
</dbReference>
<evidence type="ECO:0000313" key="4">
    <source>
        <dbReference type="EMBL" id="KAK3920484.1"/>
    </source>
</evidence>
<comment type="caution">
    <text evidence="4">The sequence shown here is derived from an EMBL/GenBank/DDBJ whole genome shotgun (WGS) entry which is preliminary data.</text>
</comment>
<feature type="region of interest" description="Disordered" evidence="2">
    <location>
        <begin position="386"/>
        <end position="418"/>
    </location>
</feature>
<sequence>GITGFCASNGWLYRFRKRHNVLFTKLHGESADVDEETVSAWKDTILPNKLEGYAAKDIYNAAECGLFFNVLPDKTLVLDKRDSQGGKTSKARITVLLAANGDGSDKLTPFTIGKSSKPRCFKNIRSLPCTYKSQPKAWMTGDLFIEWLKQVDGKMRAQRRQILLFIDNCPAHPTDLQFLTNVKVEFFPKNCTSMLQPLDQGVIHNFKYFYRKRVVLRLMNFLDQPNVTNKDMMLNMLQALHFLQSSQTPSGTVSVTLASASVRMSRDGLLLPPTVPGAAAAGAGPAGAGRRRIRARVPSQVEERLAEDEEVDVDEAATDSNSEGAEAELTEAIEVEEDVHEMWASLSGRFGVGDLSVEQFIHFDDDVCTHEPLTEEQIMNMGSVEEMDADSDVEEDEQPDAEERRITRAEGLHALRDA</sequence>
<organism evidence="4 5">
    <name type="scientific">Frankliniella fusca</name>
    <dbReference type="NCBI Taxonomy" id="407009"/>
    <lineage>
        <taxon>Eukaryota</taxon>
        <taxon>Metazoa</taxon>
        <taxon>Ecdysozoa</taxon>
        <taxon>Arthropoda</taxon>
        <taxon>Hexapoda</taxon>
        <taxon>Insecta</taxon>
        <taxon>Pterygota</taxon>
        <taxon>Neoptera</taxon>
        <taxon>Paraneoptera</taxon>
        <taxon>Thysanoptera</taxon>
        <taxon>Terebrantia</taxon>
        <taxon>Thripoidea</taxon>
        <taxon>Thripidae</taxon>
        <taxon>Frankliniella</taxon>
    </lineage>
</organism>
<name>A0AAE1HFQ4_9NEOP</name>
<keyword evidence="1" id="KW-0238">DNA-binding</keyword>
<evidence type="ECO:0000259" key="3">
    <source>
        <dbReference type="PROSITE" id="PS51253"/>
    </source>
</evidence>
<dbReference type="InterPro" id="IPR004875">
    <property type="entry name" value="DDE_SF_endonuclease_dom"/>
</dbReference>
<dbReference type="Pfam" id="PF03221">
    <property type="entry name" value="HTH_Tnp_Tc5"/>
    <property type="match status" value="1"/>
</dbReference>
<accession>A0AAE1HFQ4</accession>
<feature type="non-terminal residue" evidence="4">
    <location>
        <position position="418"/>
    </location>
</feature>
<reference evidence="4" key="2">
    <citation type="journal article" date="2023" name="BMC Genomics">
        <title>Pest status, molecular evolution, and epigenetic factors derived from the genome assembly of Frankliniella fusca, a thysanopteran phytovirus vector.</title>
        <authorList>
            <person name="Catto M.A."/>
            <person name="Labadie P.E."/>
            <person name="Jacobson A.L."/>
            <person name="Kennedy G.G."/>
            <person name="Srinivasan R."/>
            <person name="Hunt B.G."/>
        </authorList>
    </citation>
    <scope>NUCLEOTIDE SEQUENCE</scope>
    <source>
        <strain evidence="4">PL_HMW_Pooled</strain>
    </source>
</reference>
<feature type="domain" description="HTH CENPB-type" evidence="3">
    <location>
        <begin position="1"/>
        <end position="25"/>
    </location>
</feature>
<dbReference type="GO" id="GO:0005634">
    <property type="term" value="C:nucleus"/>
    <property type="evidence" value="ECO:0007669"/>
    <property type="project" value="TreeGrafter"/>
</dbReference>
<evidence type="ECO:0000256" key="1">
    <source>
        <dbReference type="ARBA" id="ARBA00023125"/>
    </source>
</evidence>
<dbReference type="GO" id="GO:0003677">
    <property type="term" value="F:DNA binding"/>
    <property type="evidence" value="ECO:0007669"/>
    <property type="project" value="UniProtKB-KW"/>
</dbReference>